<dbReference type="InterPro" id="IPR004089">
    <property type="entry name" value="MCPsignal_dom"/>
</dbReference>
<evidence type="ECO:0000259" key="8">
    <source>
        <dbReference type="PROSITE" id="PS50885"/>
    </source>
</evidence>
<dbReference type="GO" id="GO:0006935">
    <property type="term" value="P:chemotaxis"/>
    <property type="evidence" value="ECO:0007669"/>
    <property type="project" value="UniProtKB-ARBA"/>
</dbReference>
<feature type="domain" description="Methyl-accepting transducer" evidence="7">
    <location>
        <begin position="391"/>
        <end position="627"/>
    </location>
</feature>
<dbReference type="PROSITE" id="PS50111">
    <property type="entry name" value="CHEMOTAXIS_TRANSDUC_2"/>
    <property type="match status" value="1"/>
</dbReference>
<evidence type="ECO:0000313" key="9">
    <source>
        <dbReference type="EMBL" id="QDU33106.1"/>
    </source>
</evidence>
<dbReference type="PANTHER" id="PTHR32089">
    <property type="entry name" value="METHYL-ACCEPTING CHEMOTAXIS PROTEIN MCPB"/>
    <property type="match status" value="1"/>
</dbReference>
<dbReference type="CDD" id="cd11386">
    <property type="entry name" value="MCP_signal"/>
    <property type="match status" value="1"/>
</dbReference>
<dbReference type="PROSITE" id="PS50885">
    <property type="entry name" value="HAMP"/>
    <property type="match status" value="1"/>
</dbReference>
<proteinExistence type="inferred from homology"/>
<dbReference type="GO" id="GO:0007165">
    <property type="term" value="P:signal transduction"/>
    <property type="evidence" value="ECO:0007669"/>
    <property type="project" value="UniProtKB-KW"/>
</dbReference>
<sequence>MKLTIGRKLALGFSAIIVLIVLTMAVSLFTESQVKFYKDNATEYMAWNQLLTEKETDHFKWLSSLHKLFLENQEETTVQLDGSKCGLGKWLNSADAKRVAAVNPTLAAEMDQLRQSHAKVHDSAGEINDVWVQSTEKLREHLWDIQQAHMRWAQGLAEDLLAENNSIHVGISPHDCALGTFKKSDYFRDNIATNPELMVIFESMTEPHRELHQSAKTVNDCLSKGDYAKANSIYNEVTLPKLMRIEQDFEKALAYEDSIEVAQAQAVNILNSKTNGALSATQDSIRSMKEKLTEEVESACVALNASLNTMGLTNIIVTCISVGMAITICVLITRSIVRPIRVFLNEFKFISAGDMRREIKIRSKDEIGELAGGFNLLIKRLHKVIVEVTDATHEVASASTQIASSSEELSTGMNEQSQQIMQVTTAVEEMSQSINEVASKSTSAAQEAERSGESAEEGGAVVSQTIDVMNNIHKSVNSSAESVRQLGQRGEEIGKIIEVINDIADQTNLLALNAAIEAARAGEHGRGFAVVADEVRKLADRTTNATDEIADSIEAIQRETSEAVTRMQKGTDEVEQGANRIEGAGKNLDDIVTQTRQVASMIQTIAAAAEQQSSASEEVAQSIESISSVTQQAGAATEQAASAAAQLASKAEMLQSLISYFKIDQNRTDDDDDLQVTEVAMEKHELAEVA</sequence>
<keyword evidence="6" id="KW-1133">Transmembrane helix</keyword>
<evidence type="ECO:0000256" key="6">
    <source>
        <dbReference type="SAM" id="Phobius"/>
    </source>
</evidence>
<dbReference type="SUPFAM" id="SSF58104">
    <property type="entry name" value="Methyl-accepting chemotaxis protein (MCP) signaling domain"/>
    <property type="match status" value="1"/>
</dbReference>
<comment type="subcellular location">
    <subcellularLocation>
        <location evidence="1">Membrane</location>
    </subcellularLocation>
</comment>
<organism evidence="9 10">
    <name type="scientific">Poriferisphaera corsica</name>
    <dbReference type="NCBI Taxonomy" id="2528020"/>
    <lineage>
        <taxon>Bacteria</taxon>
        <taxon>Pseudomonadati</taxon>
        <taxon>Planctomycetota</taxon>
        <taxon>Phycisphaerae</taxon>
        <taxon>Phycisphaerales</taxon>
        <taxon>Phycisphaeraceae</taxon>
        <taxon>Poriferisphaera</taxon>
    </lineage>
</organism>
<dbReference type="AlphaFoldDB" id="A0A517YSB7"/>
<dbReference type="InterPro" id="IPR003660">
    <property type="entry name" value="HAMP_dom"/>
</dbReference>
<dbReference type="Gene3D" id="1.20.120.30">
    <property type="entry name" value="Aspartate receptor, ligand-binding domain"/>
    <property type="match status" value="1"/>
</dbReference>
<name>A0A517YSB7_9BACT</name>
<evidence type="ECO:0000259" key="7">
    <source>
        <dbReference type="PROSITE" id="PS50111"/>
    </source>
</evidence>
<comment type="similarity">
    <text evidence="3">Belongs to the methyl-accepting chemotaxis (MCP) protein family.</text>
</comment>
<evidence type="ECO:0000256" key="5">
    <source>
        <dbReference type="SAM" id="MobiDB-lite"/>
    </source>
</evidence>
<dbReference type="Proteomes" id="UP000317369">
    <property type="component" value="Chromosome"/>
</dbReference>
<dbReference type="FunFam" id="1.10.287.950:FF:000001">
    <property type="entry name" value="Methyl-accepting chemotaxis sensory transducer"/>
    <property type="match status" value="1"/>
</dbReference>
<dbReference type="KEGG" id="pcor:KS4_11480"/>
<evidence type="ECO:0000256" key="3">
    <source>
        <dbReference type="ARBA" id="ARBA00029447"/>
    </source>
</evidence>
<dbReference type="InterPro" id="IPR025991">
    <property type="entry name" value="Chemoreceptor_zinc-bind_dom"/>
</dbReference>
<dbReference type="SMART" id="SM00304">
    <property type="entry name" value="HAMP"/>
    <property type="match status" value="1"/>
</dbReference>
<reference evidence="9 10" key="1">
    <citation type="submission" date="2019-02" db="EMBL/GenBank/DDBJ databases">
        <title>Deep-cultivation of Planctomycetes and their phenomic and genomic characterization uncovers novel biology.</title>
        <authorList>
            <person name="Wiegand S."/>
            <person name="Jogler M."/>
            <person name="Boedeker C."/>
            <person name="Pinto D."/>
            <person name="Vollmers J."/>
            <person name="Rivas-Marin E."/>
            <person name="Kohn T."/>
            <person name="Peeters S.H."/>
            <person name="Heuer A."/>
            <person name="Rast P."/>
            <person name="Oberbeckmann S."/>
            <person name="Bunk B."/>
            <person name="Jeske O."/>
            <person name="Meyerdierks A."/>
            <person name="Storesund J.E."/>
            <person name="Kallscheuer N."/>
            <person name="Luecker S."/>
            <person name="Lage O.M."/>
            <person name="Pohl T."/>
            <person name="Merkel B.J."/>
            <person name="Hornburger P."/>
            <person name="Mueller R.-W."/>
            <person name="Bruemmer F."/>
            <person name="Labrenz M."/>
            <person name="Spormann A.M."/>
            <person name="Op den Camp H."/>
            <person name="Overmann J."/>
            <person name="Amann R."/>
            <person name="Jetten M.S.M."/>
            <person name="Mascher T."/>
            <person name="Medema M.H."/>
            <person name="Devos D.P."/>
            <person name="Kaster A.-K."/>
            <person name="Ovreas L."/>
            <person name="Rohde M."/>
            <person name="Galperin M.Y."/>
            <person name="Jogler C."/>
        </authorList>
    </citation>
    <scope>NUCLEOTIDE SEQUENCE [LARGE SCALE GENOMIC DNA]</scope>
    <source>
        <strain evidence="9 10">KS4</strain>
    </source>
</reference>
<dbReference type="Pfam" id="PF00672">
    <property type="entry name" value="HAMP"/>
    <property type="match status" value="1"/>
</dbReference>
<feature type="region of interest" description="Disordered" evidence="5">
    <location>
        <begin position="438"/>
        <end position="460"/>
    </location>
</feature>
<keyword evidence="10" id="KW-1185">Reference proteome</keyword>
<keyword evidence="2 4" id="KW-0807">Transducer</keyword>
<dbReference type="RefSeq" id="WP_200761607.1">
    <property type="nucleotide sequence ID" value="NZ_CP036425.1"/>
</dbReference>
<keyword evidence="6" id="KW-0812">Transmembrane</keyword>
<feature type="transmembrane region" description="Helical" evidence="6">
    <location>
        <begin position="310"/>
        <end position="332"/>
    </location>
</feature>
<dbReference type="Pfam" id="PF13682">
    <property type="entry name" value="CZB"/>
    <property type="match status" value="1"/>
</dbReference>
<protein>
    <submittedName>
        <fullName evidence="9">Methyl-accepting chemotaxis protein McpA</fullName>
    </submittedName>
</protein>
<dbReference type="Gene3D" id="1.10.287.950">
    <property type="entry name" value="Methyl-accepting chemotaxis protein"/>
    <property type="match status" value="1"/>
</dbReference>
<dbReference type="Pfam" id="PF00015">
    <property type="entry name" value="MCPsignal"/>
    <property type="match status" value="1"/>
</dbReference>
<evidence type="ECO:0000256" key="4">
    <source>
        <dbReference type="PROSITE-ProRule" id="PRU00284"/>
    </source>
</evidence>
<evidence type="ECO:0000256" key="1">
    <source>
        <dbReference type="ARBA" id="ARBA00004370"/>
    </source>
</evidence>
<gene>
    <name evidence="9" type="primary">mcpA</name>
    <name evidence="9" type="ORF">KS4_11480</name>
</gene>
<feature type="domain" description="HAMP" evidence="8">
    <location>
        <begin position="334"/>
        <end position="386"/>
    </location>
</feature>
<dbReference type="CDD" id="cd06225">
    <property type="entry name" value="HAMP"/>
    <property type="match status" value="1"/>
</dbReference>
<evidence type="ECO:0000256" key="2">
    <source>
        <dbReference type="ARBA" id="ARBA00023224"/>
    </source>
</evidence>
<keyword evidence="6" id="KW-0472">Membrane</keyword>
<dbReference type="SMART" id="SM00283">
    <property type="entry name" value="MA"/>
    <property type="match status" value="1"/>
</dbReference>
<dbReference type="EMBL" id="CP036425">
    <property type="protein sequence ID" value="QDU33106.1"/>
    <property type="molecule type" value="Genomic_DNA"/>
</dbReference>
<evidence type="ECO:0000313" key="10">
    <source>
        <dbReference type="Proteomes" id="UP000317369"/>
    </source>
</evidence>
<accession>A0A517YSB7</accession>
<dbReference type="PANTHER" id="PTHR32089:SF112">
    <property type="entry name" value="LYSOZYME-LIKE PROTEIN-RELATED"/>
    <property type="match status" value="1"/>
</dbReference>
<dbReference type="GO" id="GO:0016020">
    <property type="term" value="C:membrane"/>
    <property type="evidence" value="ECO:0007669"/>
    <property type="project" value="UniProtKB-SubCell"/>
</dbReference>